<dbReference type="PROSITE" id="PS50297">
    <property type="entry name" value="ANK_REP_REGION"/>
    <property type="match status" value="1"/>
</dbReference>
<dbReference type="GO" id="GO:0006621">
    <property type="term" value="P:protein retention in ER lumen"/>
    <property type="evidence" value="ECO:0007669"/>
    <property type="project" value="TreeGrafter"/>
</dbReference>
<dbReference type="FunFam" id="1.25.40.20:FF:000302">
    <property type="entry name" value="Ankyrin repeat containing protein"/>
    <property type="match status" value="1"/>
</dbReference>
<evidence type="ECO:0000256" key="14">
    <source>
        <dbReference type="ARBA" id="ARBA00023186"/>
    </source>
</evidence>
<dbReference type="PANTHER" id="PTHR12447">
    <property type="entry name" value="ANKYRIN REPEAT DOMAIN-CONTAINING PROTEIN 13"/>
    <property type="match status" value="1"/>
</dbReference>
<keyword evidence="15" id="KW-1053">Target membrane</keyword>
<name>A0AAV4NE39_CAEEX</name>
<evidence type="ECO:0000256" key="9">
    <source>
        <dbReference type="ARBA" id="ARBA00022737"/>
    </source>
</evidence>
<keyword evidence="5" id="KW-0964">Secreted</keyword>
<keyword evidence="9" id="KW-0677">Repeat</keyword>
<keyword evidence="4" id="KW-0268">Exocytosis</keyword>
<evidence type="ECO:0000256" key="16">
    <source>
        <dbReference type="ARBA" id="ARBA00037107"/>
    </source>
</evidence>
<keyword evidence="12 17" id="KW-0040">ANK repeat</keyword>
<evidence type="ECO:0000256" key="8">
    <source>
        <dbReference type="ARBA" id="ARBA00022699"/>
    </source>
</evidence>
<dbReference type="GO" id="GO:0044231">
    <property type="term" value="C:host cell presynaptic membrane"/>
    <property type="evidence" value="ECO:0007669"/>
    <property type="project" value="UniProtKB-KW"/>
</dbReference>
<evidence type="ECO:0000256" key="1">
    <source>
        <dbReference type="ARBA" id="ARBA00004175"/>
    </source>
</evidence>
<dbReference type="GO" id="GO:0005576">
    <property type="term" value="C:extracellular region"/>
    <property type="evidence" value="ECO:0007669"/>
    <property type="project" value="UniProtKB-SubCell"/>
</dbReference>
<dbReference type="Pfam" id="PF12796">
    <property type="entry name" value="Ank_2"/>
    <property type="match status" value="1"/>
</dbReference>
<dbReference type="EMBL" id="BPLR01020696">
    <property type="protein sequence ID" value="GIX81657.1"/>
    <property type="molecule type" value="Genomic_DNA"/>
</dbReference>
<dbReference type="Proteomes" id="UP001054945">
    <property type="component" value="Unassembled WGS sequence"/>
</dbReference>
<dbReference type="GO" id="GO:0005102">
    <property type="term" value="F:signaling receptor binding"/>
    <property type="evidence" value="ECO:0007669"/>
    <property type="project" value="TreeGrafter"/>
</dbReference>
<accession>A0AAV4NE39</accession>
<comment type="caution">
    <text evidence="19">The sequence shown here is derived from an EMBL/GenBank/DDBJ whole genome shotgun (WGS) entry which is preliminary data.</text>
</comment>
<evidence type="ECO:0000256" key="17">
    <source>
        <dbReference type="PROSITE-ProRule" id="PRU00023"/>
    </source>
</evidence>
<sequence length="416" mass="48353">MSDNGRRYELHEAVFENDLMRVASSLRTHDVAQKDLHGNTPLHIAVMKGHKECVQLLLAHNAPVKVKNRQGWSPLAEAISYGDRQTISSLIRKMKLQSRESMEVRRPDLTSALSQIGNFFMELKWDFQSWVPLVSRILPSDVCRIHKKGSNIRLDTTLVDFNDMKWERGDISFIFMGDRKPSHSLVVLDNKLKVYQKMRYEETEGEIEDEVDILMSSDVVAAQISTKSITFSRAQTGWLFRGDKTEKNWPISSRCLYLQKNKALLENLARNGNFNVDNAELQRRKSLLPPEKWPITWDEYINSYDRYIHLGRPQVCKETRKHFKATVAMSEDFPLSVESLLNVLEVIAPFKHFKKLRDFVRMKLPSGFPIKLDIPILPTVSACITFQDFRFNIEIPDSYFEIPRDYIEDPTRFPDL</sequence>
<evidence type="ECO:0000256" key="11">
    <source>
        <dbReference type="ARBA" id="ARBA00023028"/>
    </source>
</evidence>
<evidence type="ECO:0000256" key="10">
    <source>
        <dbReference type="ARBA" id="ARBA00022824"/>
    </source>
</evidence>
<keyword evidence="6" id="KW-1052">Target cell membrane</keyword>
<gene>
    <name evidence="19" type="primary">ankrd13c</name>
    <name evidence="19" type="ORF">CEXT_30101</name>
</gene>
<evidence type="ECO:0000256" key="3">
    <source>
        <dbReference type="ARBA" id="ARBA00004613"/>
    </source>
</evidence>
<evidence type="ECO:0000256" key="13">
    <source>
        <dbReference type="ARBA" id="ARBA00023136"/>
    </source>
</evidence>
<dbReference type="SUPFAM" id="SSF48403">
    <property type="entry name" value="Ankyrin repeat"/>
    <property type="match status" value="1"/>
</dbReference>
<evidence type="ECO:0000256" key="12">
    <source>
        <dbReference type="ARBA" id="ARBA00023043"/>
    </source>
</evidence>
<feature type="repeat" description="ANK" evidence="17">
    <location>
        <begin position="37"/>
        <end position="69"/>
    </location>
</feature>
<evidence type="ECO:0000259" key="18">
    <source>
        <dbReference type="Pfam" id="PF11904"/>
    </source>
</evidence>
<dbReference type="Pfam" id="PF11904">
    <property type="entry name" value="ANKRD13_C"/>
    <property type="match status" value="2"/>
</dbReference>
<evidence type="ECO:0000256" key="7">
    <source>
        <dbReference type="ARBA" id="ARBA00022656"/>
    </source>
</evidence>
<feature type="domain" description="Ankyrin repeat" evidence="18">
    <location>
        <begin position="301"/>
        <end position="391"/>
    </location>
</feature>
<dbReference type="PROSITE" id="PS50088">
    <property type="entry name" value="ANK_REPEAT"/>
    <property type="match status" value="1"/>
</dbReference>
<keyword evidence="10" id="KW-0256">Endoplasmic reticulum</keyword>
<comment type="subcellular location">
    <subcellularLocation>
        <location evidence="2">Endoplasmic reticulum membrane</location>
    </subcellularLocation>
    <subcellularLocation>
        <location evidence="3">Secreted</location>
    </subcellularLocation>
    <subcellularLocation>
        <location evidence="1">Target cell membrane</location>
    </subcellularLocation>
</comment>
<dbReference type="InterPro" id="IPR036770">
    <property type="entry name" value="Ankyrin_rpt-contain_sf"/>
</dbReference>
<dbReference type="SMART" id="SM00248">
    <property type="entry name" value="ANK"/>
    <property type="match status" value="2"/>
</dbReference>
<proteinExistence type="predicted"/>
<evidence type="ECO:0000313" key="19">
    <source>
        <dbReference type="EMBL" id="GIX81657.1"/>
    </source>
</evidence>
<keyword evidence="13" id="KW-0472">Membrane</keyword>
<keyword evidence="7" id="KW-0800">Toxin</keyword>
<reference evidence="19 20" key="1">
    <citation type="submission" date="2021-06" db="EMBL/GenBank/DDBJ databases">
        <title>Caerostris extrusa draft genome.</title>
        <authorList>
            <person name="Kono N."/>
            <person name="Arakawa K."/>
        </authorList>
    </citation>
    <scope>NUCLEOTIDE SEQUENCE [LARGE SCALE GENOMIC DNA]</scope>
</reference>
<comment type="function">
    <text evidence="16">Acts as a molecular chaperone for G protein-coupled receptors, regulating their biogenesis and exit from the ER.</text>
</comment>
<evidence type="ECO:0000313" key="20">
    <source>
        <dbReference type="Proteomes" id="UP001054945"/>
    </source>
</evidence>
<dbReference type="GO" id="GO:0044218">
    <property type="term" value="C:other organism cell membrane"/>
    <property type="evidence" value="ECO:0007669"/>
    <property type="project" value="UniProtKB-KW"/>
</dbReference>
<dbReference type="PANTHER" id="PTHR12447:SF25">
    <property type="entry name" value="ANKYRIN REPEAT DOMAIN-CONTAINING PROTEIN 13C"/>
    <property type="match status" value="1"/>
</dbReference>
<protein>
    <submittedName>
        <fullName evidence="19">Ankyrin repeat domain-containing protein 13C</fullName>
    </submittedName>
</protein>
<evidence type="ECO:0000256" key="2">
    <source>
        <dbReference type="ARBA" id="ARBA00004586"/>
    </source>
</evidence>
<dbReference type="GO" id="GO:0090729">
    <property type="term" value="F:toxin activity"/>
    <property type="evidence" value="ECO:0007669"/>
    <property type="project" value="UniProtKB-KW"/>
</dbReference>
<keyword evidence="8" id="KW-0528">Neurotoxin</keyword>
<organism evidence="19 20">
    <name type="scientific">Caerostris extrusa</name>
    <name type="common">Bark spider</name>
    <name type="synonym">Caerostris bankana</name>
    <dbReference type="NCBI Taxonomy" id="172846"/>
    <lineage>
        <taxon>Eukaryota</taxon>
        <taxon>Metazoa</taxon>
        <taxon>Ecdysozoa</taxon>
        <taxon>Arthropoda</taxon>
        <taxon>Chelicerata</taxon>
        <taxon>Arachnida</taxon>
        <taxon>Araneae</taxon>
        <taxon>Araneomorphae</taxon>
        <taxon>Entelegynae</taxon>
        <taxon>Araneoidea</taxon>
        <taxon>Araneidae</taxon>
        <taxon>Caerostris</taxon>
    </lineage>
</organism>
<feature type="domain" description="Ankyrin repeat" evidence="18">
    <location>
        <begin position="153"/>
        <end position="247"/>
    </location>
</feature>
<dbReference type="InterPro" id="IPR055285">
    <property type="entry name" value="ANKRD13_C"/>
</dbReference>
<dbReference type="AlphaFoldDB" id="A0AAV4NE39"/>
<evidence type="ECO:0000256" key="6">
    <source>
        <dbReference type="ARBA" id="ARBA00022537"/>
    </source>
</evidence>
<keyword evidence="11" id="KW-0638">Presynaptic neurotoxin</keyword>
<dbReference type="InterPro" id="IPR021832">
    <property type="entry name" value="ANKRD13"/>
</dbReference>
<evidence type="ECO:0000256" key="4">
    <source>
        <dbReference type="ARBA" id="ARBA00022483"/>
    </source>
</evidence>
<evidence type="ECO:0000256" key="15">
    <source>
        <dbReference type="ARBA" id="ARBA00023298"/>
    </source>
</evidence>
<dbReference type="GO" id="GO:0006887">
    <property type="term" value="P:exocytosis"/>
    <property type="evidence" value="ECO:0007669"/>
    <property type="project" value="UniProtKB-KW"/>
</dbReference>
<dbReference type="InterPro" id="IPR002110">
    <property type="entry name" value="Ankyrin_rpt"/>
</dbReference>
<dbReference type="GO" id="GO:0005789">
    <property type="term" value="C:endoplasmic reticulum membrane"/>
    <property type="evidence" value="ECO:0007669"/>
    <property type="project" value="UniProtKB-SubCell"/>
</dbReference>
<keyword evidence="20" id="KW-1185">Reference proteome</keyword>
<keyword evidence="14" id="KW-0143">Chaperone</keyword>
<evidence type="ECO:0000256" key="5">
    <source>
        <dbReference type="ARBA" id="ARBA00022525"/>
    </source>
</evidence>
<dbReference type="Gene3D" id="1.25.40.20">
    <property type="entry name" value="Ankyrin repeat-containing domain"/>
    <property type="match status" value="1"/>
</dbReference>